<dbReference type="Gene3D" id="2.30.29.30">
    <property type="entry name" value="Pleckstrin-homology domain (PH domain)/Phosphotyrosine-binding domain (PTB)"/>
    <property type="match status" value="1"/>
</dbReference>
<dbReference type="SMART" id="SM00568">
    <property type="entry name" value="GRAM"/>
    <property type="match status" value="1"/>
</dbReference>
<keyword evidence="3 7" id="KW-0812">Transmembrane</keyword>
<comment type="caution">
    <text evidence="9">The sequence shown here is derived from an EMBL/GenBank/DDBJ whole genome shotgun (WGS) entry which is preliminary data.</text>
</comment>
<keyword evidence="4 7" id="KW-1133">Transmembrane helix</keyword>
<evidence type="ECO:0000256" key="3">
    <source>
        <dbReference type="ARBA" id="ARBA00022692"/>
    </source>
</evidence>
<feature type="transmembrane region" description="Helical" evidence="7">
    <location>
        <begin position="682"/>
        <end position="702"/>
    </location>
</feature>
<evidence type="ECO:0000313" key="9">
    <source>
        <dbReference type="EMBL" id="KAH3660586.1"/>
    </source>
</evidence>
<evidence type="ECO:0000256" key="2">
    <source>
        <dbReference type="ARBA" id="ARBA00006582"/>
    </source>
</evidence>
<evidence type="ECO:0000256" key="4">
    <source>
        <dbReference type="ARBA" id="ARBA00022989"/>
    </source>
</evidence>
<keyword evidence="5 7" id="KW-0472">Membrane</keyword>
<protein>
    <recommendedName>
        <fullName evidence="8">VASt domain-containing protein</fullName>
    </recommendedName>
</protein>
<dbReference type="PANTHER" id="PTHR23319">
    <property type="entry name" value="GRAM DOMAIN CONTAINING 1B, ISOFORM E"/>
    <property type="match status" value="1"/>
</dbReference>
<feature type="compositionally biased region" description="Low complexity" evidence="6">
    <location>
        <begin position="185"/>
        <end position="194"/>
    </location>
</feature>
<reference evidence="9" key="2">
    <citation type="submission" date="2021-01" db="EMBL/GenBank/DDBJ databases">
        <authorList>
            <person name="Schikora-Tamarit M.A."/>
        </authorList>
    </citation>
    <scope>NUCLEOTIDE SEQUENCE</scope>
    <source>
        <strain evidence="9">NCAIM Y.01608</strain>
    </source>
</reference>
<dbReference type="GO" id="GO:0032366">
    <property type="term" value="P:intracellular sterol transport"/>
    <property type="evidence" value="ECO:0007669"/>
    <property type="project" value="TreeGrafter"/>
</dbReference>
<feature type="compositionally biased region" description="Polar residues" evidence="6">
    <location>
        <begin position="122"/>
        <end position="133"/>
    </location>
</feature>
<reference evidence="9" key="1">
    <citation type="journal article" date="2021" name="Open Biol.">
        <title>Shared evolutionary footprints suggest mitochondrial oxidative damage underlies multiple complex I losses in fungi.</title>
        <authorList>
            <person name="Schikora-Tamarit M.A."/>
            <person name="Marcet-Houben M."/>
            <person name="Nosek J."/>
            <person name="Gabaldon T."/>
        </authorList>
    </citation>
    <scope>NUCLEOTIDE SEQUENCE</scope>
    <source>
        <strain evidence="9">NCAIM Y.01608</strain>
    </source>
</reference>
<organism evidence="9 10">
    <name type="scientific">Ogataea polymorpha</name>
    <dbReference type="NCBI Taxonomy" id="460523"/>
    <lineage>
        <taxon>Eukaryota</taxon>
        <taxon>Fungi</taxon>
        <taxon>Dikarya</taxon>
        <taxon>Ascomycota</taxon>
        <taxon>Saccharomycotina</taxon>
        <taxon>Pichiomycetes</taxon>
        <taxon>Pichiales</taxon>
        <taxon>Pichiaceae</taxon>
        <taxon>Ogataea</taxon>
    </lineage>
</organism>
<gene>
    <name evidence="9" type="ORF">OGATHE_004918</name>
</gene>
<keyword evidence="10" id="KW-1185">Reference proteome</keyword>
<dbReference type="PROSITE" id="PS51778">
    <property type="entry name" value="VAST"/>
    <property type="match status" value="1"/>
</dbReference>
<dbReference type="CDD" id="cd13220">
    <property type="entry name" value="PH-GRAM_GRAMDC"/>
    <property type="match status" value="1"/>
</dbReference>
<feature type="compositionally biased region" description="Low complexity" evidence="6">
    <location>
        <begin position="89"/>
        <end position="104"/>
    </location>
</feature>
<dbReference type="InterPro" id="IPR031968">
    <property type="entry name" value="VASt"/>
</dbReference>
<dbReference type="EMBL" id="JAEUBD010001468">
    <property type="protein sequence ID" value="KAH3660586.1"/>
    <property type="molecule type" value="Genomic_DNA"/>
</dbReference>
<dbReference type="GO" id="GO:0140268">
    <property type="term" value="C:endoplasmic reticulum-plasma membrane contact site"/>
    <property type="evidence" value="ECO:0007669"/>
    <property type="project" value="TreeGrafter"/>
</dbReference>
<dbReference type="AlphaFoldDB" id="A0A9P8SZN3"/>
<dbReference type="InterPro" id="IPR004182">
    <property type="entry name" value="GRAM"/>
</dbReference>
<dbReference type="Pfam" id="PF02893">
    <property type="entry name" value="GRAM"/>
    <property type="match status" value="1"/>
</dbReference>
<dbReference type="InterPro" id="IPR051482">
    <property type="entry name" value="Cholesterol_transport"/>
</dbReference>
<evidence type="ECO:0000313" key="10">
    <source>
        <dbReference type="Proteomes" id="UP000788993"/>
    </source>
</evidence>
<feature type="domain" description="VASt" evidence="8">
    <location>
        <begin position="475"/>
        <end position="645"/>
    </location>
</feature>
<dbReference type="GO" id="GO:0005886">
    <property type="term" value="C:plasma membrane"/>
    <property type="evidence" value="ECO:0007669"/>
    <property type="project" value="TreeGrafter"/>
</dbReference>
<evidence type="ECO:0000256" key="7">
    <source>
        <dbReference type="SAM" id="Phobius"/>
    </source>
</evidence>
<sequence>MDLGPFVEMDDAQESASPTPTNKASLSFEDSHRARSHASSVSSVSTPLPKHKLSVDIPRLPDDNAYEVINTTSSLRTSAMAIPERPRPSGASNLSTSTASSTASMPLKIKKSTPADPETTKTDAVSLSFNQGDSLGDTDGSMNGDGDQVSHESANEQPATPVPPPNATFMSSIKSLASISRQQEADTTTDTASTLGTPLRSQSEDHTKKDGEDEGKLEHVVNGHTEMLSYRRSSRRAKSSSISSLPKTPLTEASNDSFDRSPAEFSNKLYTDEKYLDTQYRYASLTRNVEFHELFKNIPDNERLLDDFSCALSREILLQGRLYVSEHYLCFNSNLLGWVTSLVISHDEVVHFERKSTAGLFPNGIVIETRDGKHTFASFISRDSTLNFLETVWSKSVALSKAKNEQSRALDLIESNLAAPAIQQLSEDDIFTIDENGPLMDGETDEEAVASPVYRNEGPDKHTPTECSYEPEAHGESIILDKIFNAPMGVVFNVLFGEKITFHKHIMELSDGYNFSDYGPFKENENEELVRKFEYEKKLNNSIGPKSAKVEASELIQHKDLNEYVEVVSTTCTPNVPSGTAFHVVTRYIFTWAEDSQTRLKISYKIVWTGSSWIKGVIEKSTKSGQQRTADLIGEELDKILPEIQTGRLADTEETEEKPQETPTESVSQQPARYVLVLEQVAGNWLAILVTFILLLQLYFLYRMKCLSEKVAESIELNVELLRRIAEQ</sequence>
<dbReference type="GO" id="GO:0005739">
    <property type="term" value="C:mitochondrion"/>
    <property type="evidence" value="ECO:0007669"/>
    <property type="project" value="TreeGrafter"/>
</dbReference>
<dbReference type="Proteomes" id="UP000788993">
    <property type="component" value="Unassembled WGS sequence"/>
</dbReference>
<dbReference type="Pfam" id="PF16016">
    <property type="entry name" value="VASt"/>
    <property type="match status" value="1"/>
</dbReference>
<feature type="compositionally biased region" description="Basic and acidic residues" evidence="6">
    <location>
        <begin position="202"/>
        <end position="221"/>
    </location>
</feature>
<dbReference type="PANTHER" id="PTHR23319:SF4">
    <property type="entry name" value="GRAM DOMAIN CONTAINING 1B, ISOFORM E"/>
    <property type="match status" value="1"/>
</dbReference>
<evidence type="ECO:0000256" key="5">
    <source>
        <dbReference type="ARBA" id="ARBA00023136"/>
    </source>
</evidence>
<comment type="subcellular location">
    <subcellularLocation>
        <location evidence="1">Membrane</location>
        <topology evidence="1">Single-pass membrane protein</topology>
    </subcellularLocation>
</comment>
<name>A0A9P8SZN3_9ASCO</name>
<feature type="compositionally biased region" description="Polar residues" evidence="6">
    <location>
        <begin position="14"/>
        <end position="25"/>
    </location>
</feature>
<dbReference type="GO" id="GO:0120015">
    <property type="term" value="F:sterol transfer activity"/>
    <property type="evidence" value="ECO:0007669"/>
    <property type="project" value="TreeGrafter"/>
</dbReference>
<evidence type="ECO:0000256" key="6">
    <source>
        <dbReference type="SAM" id="MobiDB-lite"/>
    </source>
</evidence>
<dbReference type="InterPro" id="IPR011993">
    <property type="entry name" value="PH-like_dom_sf"/>
</dbReference>
<dbReference type="GO" id="GO:0032934">
    <property type="term" value="F:sterol binding"/>
    <property type="evidence" value="ECO:0007669"/>
    <property type="project" value="TreeGrafter"/>
</dbReference>
<evidence type="ECO:0000256" key="1">
    <source>
        <dbReference type="ARBA" id="ARBA00004167"/>
    </source>
</evidence>
<feature type="region of interest" description="Disordered" evidence="6">
    <location>
        <begin position="77"/>
        <end position="259"/>
    </location>
</feature>
<proteinExistence type="inferred from homology"/>
<dbReference type="GO" id="GO:0005789">
    <property type="term" value="C:endoplasmic reticulum membrane"/>
    <property type="evidence" value="ECO:0007669"/>
    <property type="project" value="TreeGrafter"/>
</dbReference>
<feature type="compositionally biased region" description="Polar residues" evidence="6">
    <location>
        <begin position="168"/>
        <end position="182"/>
    </location>
</feature>
<comment type="similarity">
    <text evidence="2">Belongs to the YSP2 family.</text>
</comment>
<accession>A0A9P8SZN3</accession>
<dbReference type="GO" id="GO:0032541">
    <property type="term" value="C:cortical endoplasmic reticulum"/>
    <property type="evidence" value="ECO:0007669"/>
    <property type="project" value="TreeGrafter"/>
</dbReference>
<evidence type="ECO:0000259" key="8">
    <source>
        <dbReference type="PROSITE" id="PS51778"/>
    </source>
</evidence>
<feature type="region of interest" description="Disordered" evidence="6">
    <location>
        <begin position="1"/>
        <end position="60"/>
    </location>
</feature>